<keyword evidence="2 4" id="KW-0863">Zinc-finger</keyword>
<feature type="region of interest" description="Disordered" evidence="5">
    <location>
        <begin position="153"/>
        <end position="205"/>
    </location>
</feature>
<protein>
    <recommendedName>
        <fullName evidence="6">GRF-type domain-containing protein</fullName>
    </recommendedName>
</protein>
<dbReference type="InterPro" id="IPR010666">
    <property type="entry name" value="Znf_GRF"/>
</dbReference>
<gene>
    <name evidence="7" type="ORF">P153DRAFT_393761</name>
</gene>
<dbReference type="OrthoDB" id="430051at2759"/>
<dbReference type="Proteomes" id="UP000799771">
    <property type="component" value="Unassembled WGS sequence"/>
</dbReference>
<dbReference type="GeneID" id="54411693"/>
<feature type="compositionally biased region" description="Polar residues" evidence="5">
    <location>
        <begin position="166"/>
        <end position="181"/>
    </location>
</feature>
<name>A0A6A6ANU4_9PLEO</name>
<evidence type="ECO:0000256" key="4">
    <source>
        <dbReference type="PROSITE-ProRule" id="PRU01343"/>
    </source>
</evidence>
<dbReference type="AlphaFoldDB" id="A0A6A6ANU4"/>
<dbReference type="RefSeq" id="XP_033527195.1">
    <property type="nucleotide sequence ID" value="XM_033671261.1"/>
</dbReference>
<feature type="compositionally biased region" description="Polar residues" evidence="5">
    <location>
        <begin position="73"/>
        <end position="83"/>
    </location>
</feature>
<evidence type="ECO:0000259" key="6">
    <source>
        <dbReference type="PROSITE" id="PS51999"/>
    </source>
</evidence>
<reference evidence="7" key="1">
    <citation type="journal article" date="2020" name="Stud. Mycol.">
        <title>101 Dothideomycetes genomes: a test case for predicting lifestyles and emergence of pathogens.</title>
        <authorList>
            <person name="Haridas S."/>
            <person name="Albert R."/>
            <person name="Binder M."/>
            <person name="Bloem J."/>
            <person name="Labutti K."/>
            <person name="Salamov A."/>
            <person name="Andreopoulos B."/>
            <person name="Baker S."/>
            <person name="Barry K."/>
            <person name="Bills G."/>
            <person name="Bluhm B."/>
            <person name="Cannon C."/>
            <person name="Castanera R."/>
            <person name="Culley D."/>
            <person name="Daum C."/>
            <person name="Ezra D."/>
            <person name="Gonzalez J."/>
            <person name="Henrissat B."/>
            <person name="Kuo A."/>
            <person name="Liang C."/>
            <person name="Lipzen A."/>
            <person name="Lutzoni F."/>
            <person name="Magnuson J."/>
            <person name="Mondo S."/>
            <person name="Nolan M."/>
            <person name="Ohm R."/>
            <person name="Pangilinan J."/>
            <person name="Park H.-J."/>
            <person name="Ramirez L."/>
            <person name="Alfaro M."/>
            <person name="Sun H."/>
            <person name="Tritt A."/>
            <person name="Yoshinaga Y."/>
            <person name="Zwiers L.-H."/>
            <person name="Turgeon B."/>
            <person name="Goodwin S."/>
            <person name="Spatafora J."/>
            <person name="Crous P."/>
            <person name="Grigoriev I."/>
        </authorList>
    </citation>
    <scope>NUCLEOTIDE SEQUENCE</scope>
    <source>
        <strain evidence="7">CBS 119687</strain>
    </source>
</reference>
<feature type="compositionally biased region" description="Polar residues" evidence="5">
    <location>
        <begin position="191"/>
        <end position="204"/>
    </location>
</feature>
<keyword evidence="1" id="KW-0479">Metal-binding</keyword>
<accession>A0A6A6ANU4</accession>
<dbReference type="PROSITE" id="PS51999">
    <property type="entry name" value="ZF_GRF"/>
    <property type="match status" value="1"/>
</dbReference>
<evidence type="ECO:0000313" key="7">
    <source>
        <dbReference type="EMBL" id="KAF2132808.1"/>
    </source>
</evidence>
<keyword evidence="3" id="KW-0862">Zinc</keyword>
<keyword evidence="8" id="KW-1185">Reference proteome</keyword>
<feature type="region of interest" description="Disordered" evidence="5">
    <location>
        <begin position="69"/>
        <end position="126"/>
    </location>
</feature>
<dbReference type="EMBL" id="ML977500">
    <property type="protein sequence ID" value="KAF2132808.1"/>
    <property type="molecule type" value="Genomic_DNA"/>
</dbReference>
<organism evidence="7 8">
    <name type="scientific">Dothidotthia symphoricarpi CBS 119687</name>
    <dbReference type="NCBI Taxonomy" id="1392245"/>
    <lineage>
        <taxon>Eukaryota</taxon>
        <taxon>Fungi</taxon>
        <taxon>Dikarya</taxon>
        <taxon>Ascomycota</taxon>
        <taxon>Pezizomycotina</taxon>
        <taxon>Dothideomycetes</taxon>
        <taxon>Pleosporomycetidae</taxon>
        <taxon>Pleosporales</taxon>
        <taxon>Dothidotthiaceae</taxon>
        <taxon>Dothidotthia</taxon>
    </lineage>
</organism>
<evidence type="ECO:0000256" key="1">
    <source>
        <dbReference type="ARBA" id="ARBA00022723"/>
    </source>
</evidence>
<evidence type="ECO:0000256" key="5">
    <source>
        <dbReference type="SAM" id="MobiDB-lite"/>
    </source>
</evidence>
<evidence type="ECO:0000256" key="2">
    <source>
        <dbReference type="ARBA" id="ARBA00022771"/>
    </source>
</evidence>
<dbReference type="GO" id="GO:0008270">
    <property type="term" value="F:zinc ion binding"/>
    <property type="evidence" value="ECO:0007669"/>
    <property type="project" value="UniProtKB-KW"/>
</dbReference>
<evidence type="ECO:0000313" key="8">
    <source>
        <dbReference type="Proteomes" id="UP000799771"/>
    </source>
</evidence>
<proteinExistence type="predicted"/>
<evidence type="ECO:0000256" key="3">
    <source>
        <dbReference type="ARBA" id="ARBA00022833"/>
    </source>
</evidence>
<feature type="domain" description="GRF-type" evidence="6">
    <location>
        <begin position="18"/>
        <end position="64"/>
    </location>
</feature>
<sequence>MSSSKRRGGLFVNGVWQCDCTPRKPTVHFEVKKEGPNKGKWFRSCQKQQTDTTRCKFFLWDADADKREAAGLANNSRTPSRVNPTTPSKRRSSPPPPYTVEAGPSGSSRKRTRAASEDLDDEYGLEQNDHAFNDALGRVLIAAETPNKAIKTSTFATPSTRRKLPWQTNQSATGSTGLQTPRTDRRAGDNPFNTRISMPSTITPSRLDEHNLNNHRPVMPSSPFDTPTPNRFKNVGGDDLVGDVLRLLQEANIGLDSDTTNDLKAILSKHSNSAEGYKRGRDVLRTTIKAKDAKITELTYRVSTLEAEMEAEKAVAKHMQWEAQTGSQSDL</sequence>